<reference evidence="10 12" key="1">
    <citation type="submission" date="2016-02" db="EMBL/GenBank/DDBJ databases">
        <authorList>
            <person name="Holder M.E."/>
            <person name="Ajami N.J."/>
            <person name="Petrosino J.F."/>
        </authorList>
    </citation>
    <scope>NUCLEOTIDE SEQUENCE [LARGE SCALE GENOMIC DNA]</scope>
    <source>
        <strain evidence="10 12">CCUG 32990</strain>
    </source>
</reference>
<keyword evidence="3" id="KW-0813">Transport</keyword>
<dbReference type="KEGG" id="chg:AXF12_01765"/>
<dbReference type="RefSeq" id="WP_066427936.1">
    <property type="nucleotide sequence ID" value="NZ_CP014227.1"/>
</dbReference>
<evidence type="ECO:0000256" key="2">
    <source>
        <dbReference type="ARBA" id="ARBA00007783"/>
    </source>
</evidence>
<evidence type="ECO:0000313" key="10">
    <source>
        <dbReference type="EMBL" id="AMD84370.1"/>
    </source>
</evidence>
<evidence type="ECO:0000256" key="3">
    <source>
        <dbReference type="ARBA" id="ARBA00022448"/>
    </source>
</evidence>
<dbReference type="GO" id="GO:0140359">
    <property type="term" value="F:ABC-type transporter activity"/>
    <property type="evidence" value="ECO:0007669"/>
    <property type="project" value="InterPro"/>
</dbReference>
<name>A0AAX2GYY5_9FLAO</name>
<evidence type="ECO:0000256" key="5">
    <source>
        <dbReference type="ARBA" id="ARBA00022692"/>
    </source>
</evidence>
<keyword evidence="5 8" id="KW-0812">Transmembrane</keyword>
<keyword evidence="4" id="KW-1003">Cell membrane</keyword>
<dbReference type="PANTHER" id="PTHR30294:SF29">
    <property type="entry name" value="MULTIDRUG ABC TRANSPORTER PERMEASE YBHS-RELATED"/>
    <property type="match status" value="1"/>
</dbReference>
<evidence type="ECO:0000256" key="7">
    <source>
        <dbReference type="ARBA" id="ARBA00023136"/>
    </source>
</evidence>
<gene>
    <name evidence="11" type="primary">ybhR_2</name>
    <name evidence="10" type="ORF">AXF12_01765</name>
    <name evidence="11" type="ORF">SAMEA44541418_01402</name>
</gene>
<evidence type="ECO:0000313" key="11">
    <source>
        <dbReference type="EMBL" id="SNV11256.1"/>
    </source>
</evidence>
<dbReference type="InterPro" id="IPR013525">
    <property type="entry name" value="ABC2_TM"/>
</dbReference>
<dbReference type="Proteomes" id="UP000065822">
    <property type="component" value="Chromosome"/>
</dbReference>
<dbReference type="EMBL" id="LT906449">
    <property type="protein sequence ID" value="SNV11256.1"/>
    <property type="molecule type" value="Genomic_DNA"/>
</dbReference>
<feature type="transmembrane region" description="Helical" evidence="8">
    <location>
        <begin position="340"/>
        <end position="359"/>
    </location>
</feature>
<evidence type="ECO:0000256" key="4">
    <source>
        <dbReference type="ARBA" id="ARBA00022475"/>
    </source>
</evidence>
<feature type="transmembrane region" description="Helical" evidence="8">
    <location>
        <begin position="253"/>
        <end position="273"/>
    </location>
</feature>
<evidence type="ECO:0000256" key="1">
    <source>
        <dbReference type="ARBA" id="ARBA00004651"/>
    </source>
</evidence>
<dbReference type="PANTHER" id="PTHR30294">
    <property type="entry name" value="MEMBRANE COMPONENT OF ABC TRANSPORTER YHHJ-RELATED"/>
    <property type="match status" value="1"/>
</dbReference>
<dbReference type="InterPro" id="IPR047817">
    <property type="entry name" value="ABC2_TM_bact-type"/>
</dbReference>
<comment type="subcellular location">
    <subcellularLocation>
        <location evidence="1">Cell membrane</location>
        <topology evidence="1">Multi-pass membrane protein</topology>
    </subcellularLocation>
</comment>
<evidence type="ECO:0000259" key="9">
    <source>
        <dbReference type="PROSITE" id="PS51012"/>
    </source>
</evidence>
<accession>A0AAX2GYY5</accession>
<protein>
    <submittedName>
        <fullName evidence="10">ABC transporter permease</fullName>
    </submittedName>
    <submittedName>
        <fullName evidence="11">Inner membrane transport permease ybhR</fullName>
    </submittedName>
</protein>
<evidence type="ECO:0000256" key="8">
    <source>
        <dbReference type="SAM" id="Phobius"/>
    </source>
</evidence>
<keyword evidence="7 8" id="KW-0472">Membrane</keyword>
<dbReference type="Proteomes" id="UP000215539">
    <property type="component" value="Chromosome 1"/>
</dbReference>
<dbReference type="AlphaFoldDB" id="A0AAX2GYY5"/>
<feature type="transmembrane region" description="Helical" evidence="8">
    <location>
        <begin position="222"/>
        <end position="247"/>
    </location>
</feature>
<feature type="transmembrane region" description="Helical" evidence="8">
    <location>
        <begin position="285"/>
        <end position="304"/>
    </location>
</feature>
<proteinExistence type="inferred from homology"/>
<reference evidence="11 13" key="2">
    <citation type="submission" date="2017-06" db="EMBL/GenBank/DDBJ databases">
        <authorList>
            <consortium name="Pathogen Informatics"/>
        </authorList>
    </citation>
    <scope>NUCLEOTIDE SEQUENCE [LARGE SCALE GENOMIC DNA]</scope>
    <source>
        <strain evidence="11 13">NCTC12947</strain>
    </source>
</reference>
<evidence type="ECO:0000313" key="13">
    <source>
        <dbReference type="Proteomes" id="UP000215539"/>
    </source>
</evidence>
<dbReference type="InterPro" id="IPR051449">
    <property type="entry name" value="ABC-2_transporter_component"/>
</dbReference>
<feature type="transmembrane region" description="Helical" evidence="8">
    <location>
        <begin position="172"/>
        <end position="195"/>
    </location>
</feature>
<organism evidence="11 13">
    <name type="scientific">Capnocytophaga haemolytica</name>
    <dbReference type="NCBI Taxonomy" id="45243"/>
    <lineage>
        <taxon>Bacteria</taxon>
        <taxon>Pseudomonadati</taxon>
        <taxon>Bacteroidota</taxon>
        <taxon>Flavobacteriia</taxon>
        <taxon>Flavobacteriales</taxon>
        <taxon>Flavobacteriaceae</taxon>
        <taxon>Capnocytophaga</taxon>
    </lineage>
</organism>
<dbReference type="PROSITE" id="PS51012">
    <property type="entry name" value="ABC_TM2"/>
    <property type="match status" value="1"/>
</dbReference>
<keyword evidence="12" id="KW-1185">Reference proteome</keyword>
<dbReference type="EMBL" id="CP014227">
    <property type="protein sequence ID" value="AMD84370.1"/>
    <property type="molecule type" value="Genomic_DNA"/>
</dbReference>
<sequence length="366" mass="41261">MRTLRFLLRKEFRQIFRNRSIVAMMLIAPIMQLLILPLAANYEVKNIHLSVVDNDRSTYSQDLLERITASGYFILERYSSSYDEALGDVETDRSDVVLSIPQGFERDLVREGKATLALAVNSINGVKATMGNAYLGQIVQRYNAQLQSSAGGNRVEVVPAYWFNPTLNFRLFIVPAILGMLVTMVCGYMCALNIVKEKEVGTMEQINVTPVKKWQFILAKLVPFWCIGMFVFTLGLFGVGYLVYGIVPVGNVLLLYGYLAVYLVALLGFALLISTYSETQQQAMSVAYFFMMIFILMSGMFTSIDSMPLWAKAIARANPVSYFIEVVRSIVLKGSGFKDLWVNFAMLIAFALLLNTWAIRNYKKTN</sequence>
<dbReference type="GO" id="GO:0005886">
    <property type="term" value="C:plasma membrane"/>
    <property type="evidence" value="ECO:0007669"/>
    <property type="project" value="UniProtKB-SubCell"/>
</dbReference>
<dbReference type="Gene3D" id="3.40.1710.10">
    <property type="entry name" value="abc type-2 transporter like domain"/>
    <property type="match status" value="1"/>
</dbReference>
<evidence type="ECO:0000313" key="12">
    <source>
        <dbReference type="Proteomes" id="UP000065822"/>
    </source>
</evidence>
<comment type="similarity">
    <text evidence="2">Belongs to the ABC-2 integral membrane protein family.</text>
</comment>
<keyword evidence="6 8" id="KW-1133">Transmembrane helix</keyword>
<dbReference type="Pfam" id="PF12698">
    <property type="entry name" value="ABC2_membrane_3"/>
    <property type="match status" value="1"/>
</dbReference>
<feature type="transmembrane region" description="Helical" evidence="8">
    <location>
        <begin position="21"/>
        <end position="40"/>
    </location>
</feature>
<feature type="domain" description="ABC transmembrane type-2" evidence="9">
    <location>
        <begin position="135"/>
        <end position="365"/>
    </location>
</feature>
<evidence type="ECO:0000256" key="6">
    <source>
        <dbReference type="ARBA" id="ARBA00022989"/>
    </source>
</evidence>